<dbReference type="OrthoDB" id="10422265at2759"/>
<reference evidence="2" key="1">
    <citation type="submission" date="2021-02" db="EMBL/GenBank/DDBJ databases">
        <authorList>
            <person name="Nowell W R."/>
        </authorList>
    </citation>
    <scope>NUCLEOTIDE SEQUENCE</scope>
    <source>
        <strain evidence="2">Ploen Becks lab</strain>
    </source>
</reference>
<gene>
    <name evidence="2" type="ORF">OXX778_LOCUS10812</name>
</gene>
<evidence type="ECO:0000313" key="3">
    <source>
        <dbReference type="Proteomes" id="UP000663879"/>
    </source>
</evidence>
<organism evidence="2 3">
    <name type="scientific">Brachionus calyciflorus</name>
    <dbReference type="NCBI Taxonomy" id="104777"/>
    <lineage>
        <taxon>Eukaryota</taxon>
        <taxon>Metazoa</taxon>
        <taxon>Spiralia</taxon>
        <taxon>Gnathifera</taxon>
        <taxon>Rotifera</taxon>
        <taxon>Eurotatoria</taxon>
        <taxon>Monogononta</taxon>
        <taxon>Pseudotrocha</taxon>
        <taxon>Ploima</taxon>
        <taxon>Brachionidae</taxon>
        <taxon>Brachionus</taxon>
    </lineage>
</organism>
<dbReference type="EMBL" id="CAJNOC010001762">
    <property type="protein sequence ID" value="CAF0889082.1"/>
    <property type="molecule type" value="Genomic_DNA"/>
</dbReference>
<name>A0A813YU77_9BILA</name>
<keyword evidence="3" id="KW-1185">Reference proteome</keyword>
<dbReference type="Proteomes" id="UP000663879">
    <property type="component" value="Unassembled WGS sequence"/>
</dbReference>
<protein>
    <recommendedName>
        <fullName evidence="1">KAP NTPase domain-containing protein</fullName>
    </recommendedName>
</protein>
<feature type="non-terminal residue" evidence="2">
    <location>
        <position position="1"/>
    </location>
</feature>
<proteinExistence type="predicted"/>
<dbReference type="AlphaFoldDB" id="A0A813YU77"/>
<comment type="caution">
    <text evidence="2">The sequence shown here is derived from an EMBL/GenBank/DDBJ whole genome shotgun (WGS) entry which is preliminary data.</text>
</comment>
<dbReference type="InterPro" id="IPR011646">
    <property type="entry name" value="KAP_P-loop"/>
</dbReference>
<accession>A0A813YU77</accession>
<dbReference type="Pfam" id="PF07693">
    <property type="entry name" value="KAP_NTPase"/>
    <property type="match status" value="1"/>
</dbReference>
<evidence type="ECO:0000259" key="1">
    <source>
        <dbReference type="Pfam" id="PF07693"/>
    </source>
</evidence>
<sequence length="81" mass="9040">LSIIAVVYQTQAASTKQLGAIKIAQTLVRKLVNNEKLQRDIVVVLDDLKNMEASEIRQMIDLARLLVTSQGMLSKNTEDEN</sequence>
<evidence type="ECO:0000313" key="2">
    <source>
        <dbReference type="EMBL" id="CAF0889082.1"/>
    </source>
</evidence>
<feature type="domain" description="KAP NTPase" evidence="1">
    <location>
        <begin position="15"/>
        <end position="71"/>
    </location>
</feature>